<comment type="caution">
    <text evidence="1">The sequence shown here is derived from an EMBL/GenBank/DDBJ whole genome shotgun (WGS) entry which is preliminary data.</text>
</comment>
<dbReference type="Proteomes" id="UP000193719">
    <property type="component" value="Unassembled WGS sequence"/>
</dbReference>
<dbReference type="Gene3D" id="3.30.930.10">
    <property type="entry name" value="Bira Bifunctional Protein, Domain 2"/>
    <property type="match status" value="1"/>
</dbReference>
<evidence type="ECO:0000313" key="1">
    <source>
        <dbReference type="EMBL" id="ORX41561.1"/>
    </source>
</evidence>
<accession>A0A1Y1UVA9</accession>
<evidence type="ECO:0000313" key="3">
    <source>
        <dbReference type="Proteomes" id="UP000193719"/>
    </source>
</evidence>
<dbReference type="InterPro" id="IPR045864">
    <property type="entry name" value="aa-tRNA-synth_II/BPL/LPL"/>
</dbReference>
<feature type="non-terminal residue" evidence="1">
    <location>
        <position position="56"/>
    </location>
</feature>
<dbReference type="EMBL" id="MCFH01000012">
    <property type="protein sequence ID" value="ORX53897.1"/>
    <property type="molecule type" value="Genomic_DNA"/>
</dbReference>
<reference evidence="1 3" key="2">
    <citation type="submission" date="2016-08" db="EMBL/GenBank/DDBJ databases">
        <title>Pervasive Adenine N6-methylation of Active Genes in Fungi.</title>
        <authorList>
            <consortium name="DOE Joint Genome Institute"/>
            <person name="Mondo S.J."/>
            <person name="Dannebaum R.O."/>
            <person name="Kuo R.C."/>
            <person name="Labutti K."/>
            <person name="Haridas S."/>
            <person name="Kuo A."/>
            <person name="Salamov A."/>
            <person name="Ahrendt S.R."/>
            <person name="Lipzen A."/>
            <person name="Sullivan W."/>
            <person name="Andreopoulos W.B."/>
            <person name="Clum A."/>
            <person name="Lindquist E."/>
            <person name="Daum C."/>
            <person name="Ramamoorthy G.K."/>
            <person name="Gryganskyi A."/>
            <person name="Culley D."/>
            <person name="Magnuson J.K."/>
            <person name="James T.Y."/>
            <person name="O'Malley M.A."/>
            <person name="Stajich J.E."/>
            <person name="Spatafora J.W."/>
            <person name="Visel A."/>
            <person name="Grigoriev I.V."/>
        </authorList>
    </citation>
    <scope>NUCLEOTIDE SEQUENCE [LARGE SCALE GENOMIC DNA]</scope>
    <source>
        <strain evidence="3">finn</strain>
        <strain evidence="1">Finn</strain>
    </source>
</reference>
<keyword evidence="3" id="KW-1185">Reference proteome</keyword>
<dbReference type="STRING" id="1754191.A0A1Y1UVA9"/>
<evidence type="ECO:0000313" key="2">
    <source>
        <dbReference type="EMBL" id="ORX53897.1"/>
    </source>
</evidence>
<reference evidence="1 3" key="1">
    <citation type="submission" date="2016-08" db="EMBL/GenBank/DDBJ databases">
        <title>Genomes of anaerobic fungi encode conserved fungal cellulosomes for biomass hydrolysis.</title>
        <authorList>
            <consortium name="DOE Joint Genome Institute"/>
            <person name="Haitjema C.H."/>
            <person name="Gilmore S.P."/>
            <person name="Henske J.K."/>
            <person name="Solomon K.V."/>
            <person name="De Groot R."/>
            <person name="Kuo A."/>
            <person name="Mondo S.J."/>
            <person name="Salamov A.A."/>
            <person name="Labutti K."/>
            <person name="Zhao Z."/>
            <person name="Chiniquy J."/>
            <person name="Barry K."/>
            <person name="Brewer H.M."/>
            <person name="Purvine S.O."/>
            <person name="Wright A.T."/>
            <person name="Boxma B."/>
            <person name="Van Alen T."/>
            <person name="Hackstein J.H."/>
            <person name="Baker S.E."/>
            <person name="Grigoriev I.V."/>
            <person name="O'Malley M.A."/>
        </authorList>
    </citation>
    <scope>NUCLEOTIDE SEQUENCE [LARGE SCALE GENOMIC DNA]</scope>
    <source>
        <strain evidence="1">Finn</strain>
        <strain evidence="3">finn</strain>
    </source>
</reference>
<dbReference type="EMBL" id="MCFH01000083">
    <property type="protein sequence ID" value="ORX41561.1"/>
    <property type="molecule type" value="Genomic_DNA"/>
</dbReference>
<gene>
    <name evidence="2" type="ORF">BCR36DRAFT_582115</name>
    <name evidence="1" type="ORF">BCR36DRAFT_587907</name>
</gene>
<dbReference type="AlphaFoldDB" id="A0A1Y1UVA9"/>
<sequence length="56" mass="6595">MKLEILYGLYFLKKRGYRKILIPLLMKSDVMTKTAQLSDIDEELYMVSKVNDDPEP</sequence>
<dbReference type="SUPFAM" id="SSF55681">
    <property type="entry name" value="Class II aaRS and biotin synthetases"/>
    <property type="match status" value="1"/>
</dbReference>
<proteinExistence type="predicted"/>
<organism evidence="1 3">
    <name type="scientific">Piromyces finnis</name>
    <dbReference type="NCBI Taxonomy" id="1754191"/>
    <lineage>
        <taxon>Eukaryota</taxon>
        <taxon>Fungi</taxon>
        <taxon>Fungi incertae sedis</taxon>
        <taxon>Chytridiomycota</taxon>
        <taxon>Chytridiomycota incertae sedis</taxon>
        <taxon>Neocallimastigomycetes</taxon>
        <taxon>Neocallimastigales</taxon>
        <taxon>Neocallimastigaceae</taxon>
        <taxon>Piromyces</taxon>
    </lineage>
</organism>
<name>A0A1Y1UVA9_9FUNG</name>
<protein>
    <submittedName>
        <fullName evidence="1">Uncharacterized protein</fullName>
    </submittedName>
</protein>